<dbReference type="GO" id="GO:0006784">
    <property type="term" value="P:heme A biosynthetic process"/>
    <property type="evidence" value="ECO:0007669"/>
    <property type="project" value="InterPro"/>
</dbReference>
<dbReference type="GO" id="GO:0016491">
    <property type="term" value="F:oxidoreductase activity"/>
    <property type="evidence" value="ECO:0007669"/>
    <property type="project" value="UniProtKB-KW"/>
</dbReference>
<reference evidence="13" key="2">
    <citation type="submission" date="2020-09" db="EMBL/GenBank/DDBJ databases">
        <authorList>
            <person name="Sun Q."/>
            <person name="Zhou Y."/>
        </authorList>
    </citation>
    <scope>NUCLEOTIDE SEQUENCE</scope>
    <source>
        <strain evidence="13">CGMCC 1.16067</strain>
    </source>
</reference>
<evidence type="ECO:0000256" key="11">
    <source>
        <dbReference type="ARBA" id="ARBA00023444"/>
    </source>
</evidence>
<evidence type="ECO:0000313" key="13">
    <source>
        <dbReference type="EMBL" id="GGF33659.1"/>
    </source>
</evidence>
<dbReference type="InterPro" id="IPR050450">
    <property type="entry name" value="COX15/CtaA_HemeA_synthase"/>
</dbReference>
<evidence type="ECO:0000256" key="3">
    <source>
        <dbReference type="ARBA" id="ARBA00022692"/>
    </source>
</evidence>
<proteinExistence type="predicted"/>
<evidence type="ECO:0000256" key="10">
    <source>
        <dbReference type="ARBA" id="ARBA00023157"/>
    </source>
</evidence>
<evidence type="ECO:0000256" key="7">
    <source>
        <dbReference type="ARBA" id="ARBA00023004"/>
    </source>
</evidence>
<feature type="transmembrane region" description="Helical" evidence="12">
    <location>
        <begin position="135"/>
        <end position="156"/>
    </location>
</feature>
<keyword evidence="3 12" id="KW-0812">Transmembrane</keyword>
<gene>
    <name evidence="13" type="ORF">GCM10011519_03860</name>
</gene>
<evidence type="ECO:0000256" key="2">
    <source>
        <dbReference type="ARBA" id="ARBA00022475"/>
    </source>
</evidence>
<dbReference type="GO" id="GO:0016020">
    <property type="term" value="C:membrane"/>
    <property type="evidence" value="ECO:0007669"/>
    <property type="project" value="UniProtKB-SubCell"/>
</dbReference>
<keyword evidence="14" id="KW-1185">Reference proteome</keyword>
<dbReference type="Proteomes" id="UP000649179">
    <property type="component" value="Unassembled WGS sequence"/>
</dbReference>
<dbReference type="PANTHER" id="PTHR35457">
    <property type="entry name" value="HEME A SYNTHASE"/>
    <property type="match status" value="1"/>
</dbReference>
<evidence type="ECO:0000256" key="8">
    <source>
        <dbReference type="ARBA" id="ARBA00023133"/>
    </source>
</evidence>
<feature type="transmembrane region" description="Helical" evidence="12">
    <location>
        <begin position="82"/>
        <end position="99"/>
    </location>
</feature>
<keyword evidence="6" id="KW-0560">Oxidoreductase</keyword>
<reference evidence="13" key="1">
    <citation type="journal article" date="2014" name="Int. J. Syst. Evol. Microbiol.">
        <title>Complete genome sequence of Corynebacterium casei LMG S-19264T (=DSM 44701T), isolated from a smear-ripened cheese.</title>
        <authorList>
            <consortium name="US DOE Joint Genome Institute (JGI-PGF)"/>
            <person name="Walter F."/>
            <person name="Albersmeier A."/>
            <person name="Kalinowski J."/>
            <person name="Ruckert C."/>
        </authorList>
    </citation>
    <scope>NUCLEOTIDE SEQUENCE</scope>
    <source>
        <strain evidence="13">CGMCC 1.16067</strain>
    </source>
</reference>
<dbReference type="InterPro" id="IPR003780">
    <property type="entry name" value="COX15/CtaA_fam"/>
</dbReference>
<dbReference type="GO" id="GO:0046872">
    <property type="term" value="F:metal ion binding"/>
    <property type="evidence" value="ECO:0007669"/>
    <property type="project" value="UniProtKB-KW"/>
</dbReference>
<evidence type="ECO:0000256" key="5">
    <source>
        <dbReference type="ARBA" id="ARBA00022989"/>
    </source>
</evidence>
<feature type="transmembrane region" description="Helical" evidence="12">
    <location>
        <begin position="176"/>
        <end position="199"/>
    </location>
</feature>
<feature type="transmembrane region" description="Helical" evidence="12">
    <location>
        <begin position="111"/>
        <end position="129"/>
    </location>
</feature>
<comment type="subcellular location">
    <subcellularLocation>
        <location evidence="1">Membrane</location>
        <topology evidence="1">Multi-pass membrane protein</topology>
    </subcellularLocation>
</comment>
<keyword evidence="10" id="KW-1015">Disulfide bond</keyword>
<comment type="caution">
    <text evidence="13">The sequence shown here is derived from an EMBL/GenBank/DDBJ whole genome shotgun (WGS) entry which is preliminary data.</text>
</comment>
<name>A0A917EYZ3_9ACTN</name>
<dbReference type="PANTHER" id="PTHR35457:SF1">
    <property type="entry name" value="HEME A SYNTHASE"/>
    <property type="match status" value="1"/>
</dbReference>
<accession>A0A917EYZ3</accession>
<evidence type="ECO:0000256" key="1">
    <source>
        <dbReference type="ARBA" id="ARBA00004141"/>
    </source>
</evidence>
<dbReference type="EMBL" id="BMKQ01000001">
    <property type="protein sequence ID" value="GGF33659.1"/>
    <property type="molecule type" value="Genomic_DNA"/>
</dbReference>
<protein>
    <submittedName>
        <fullName evidence="13">Protein required for cytochrome oxidase assembly</fullName>
    </submittedName>
</protein>
<dbReference type="Pfam" id="PF02628">
    <property type="entry name" value="COX15-CtaA"/>
    <property type="match status" value="1"/>
</dbReference>
<feature type="transmembrane region" description="Helical" evidence="12">
    <location>
        <begin position="275"/>
        <end position="296"/>
    </location>
</feature>
<feature type="transmembrane region" description="Helical" evidence="12">
    <location>
        <begin position="252"/>
        <end position="269"/>
    </location>
</feature>
<organism evidence="13 14">
    <name type="scientific">Marmoricola endophyticus</name>
    <dbReference type="NCBI Taxonomy" id="2040280"/>
    <lineage>
        <taxon>Bacteria</taxon>
        <taxon>Bacillati</taxon>
        <taxon>Actinomycetota</taxon>
        <taxon>Actinomycetes</taxon>
        <taxon>Propionibacteriales</taxon>
        <taxon>Nocardioidaceae</taxon>
        <taxon>Marmoricola</taxon>
    </lineage>
</organism>
<dbReference type="AlphaFoldDB" id="A0A917EYZ3"/>
<keyword evidence="5 12" id="KW-1133">Transmembrane helix</keyword>
<evidence type="ECO:0000256" key="12">
    <source>
        <dbReference type="SAM" id="Phobius"/>
    </source>
</evidence>
<keyword evidence="2" id="KW-1003">Cell membrane</keyword>
<keyword evidence="4" id="KW-0479">Metal-binding</keyword>
<comment type="pathway">
    <text evidence="11">Porphyrin-containing compound metabolism.</text>
</comment>
<sequence>MGVNLEAPPVHTDTADRSAQRWVVRAGWLSLVANVVIVCTGGAVRLTGSGLGCDTWPRCNGSSFTPHGAYDIHSLIEFGNRTLNGVLVTVAILTIVAVFRSARRDLRGLSVLMALAIPAQAVLGGITVLTDLNPWIVSLHLLLSMAIIGVCVLFLWRASWSAGQAATRPRGTLRGLAVGTFAAGWVVLYLGTVVTGSGPHAGDVDSPRNGLDPERLSQLHADAVFLLVGLTVGLVVALRVTGSYGAYRAARVLLAVELAQGVVGVTQYATGLPVLLVGLHLLGAALTSAALTWMLLETARPRRTTTSPPASVPG</sequence>
<evidence type="ECO:0000256" key="9">
    <source>
        <dbReference type="ARBA" id="ARBA00023136"/>
    </source>
</evidence>
<evidence type="ECO:0000256" key="6">
    <source>
        <dbReference type="ARBA" id="ARBA00023002"/>
    </source>
</evidence>
<keyword evidence="9 12" id="KW-0472">Membrane</keyword>
<keyword evidence="8" id="KW-0350">Heme biosynthesis</keyword>
<feature type="transmembrane region" description="Helical" evidence="12">
    <location>
        <begin position="219"/>
        <end position="240"/>
    </location>
</feature>
<evidence type="ECO:0000256" key="4">
    <source>
        <dbReference type="ARBA" id="ARBA00022723"/>
    </source>
</evidence>
<feature type="transmembrane region" description="Helical" evidence="12">
    <location>
        <begin position="26"/>
        <end position="46"/>
    </location>
</feature>
<keyword evidence="7" id="KW-0408">Iron</keyword>
<evidence type="ECO:0000313" key="14">
    <source>
        <dbReference type="Proteomes" id="UP000649179"/>
    </source>
</evidence>